<keyword evidence="4 8" id="KW-0560">Oxidoreductase</keyword>
<comment type="cofactor">
    <cofactor evidence="7">
        <name>heme</name>
        <dbReference type="ChEBI" id="CHEBI:30413"/>
    </cofactor>
</comment>
<gene>
    <name evidence="10" type="ORF">GLP40_28790</name>
</gene>
<dbReference type="PRINTS" id="PR00463">
    <property type="entry name" value="EP450I"/>
</dbReference>
<evidence type="ECO:0000256" key="9">
    <source>
        <dbReference type="SAM" id="MobiDB-lite"/>
    </source>
</evidence>
<dbReference type="EMBL" id="WMBB01000016">
    <property type="protein sequence ID" value="MTE16740.1"/>
    <property type="molecule type" value="Genomic_DNA"/>
</dbReference>
<dbReference type="InterPro" id="IPR036396">
    <property type="entry name" value="Cyt_P450_sf"/>
</dbReference>
<evidence type="ECO:0000313" key="11">
    <source>
        <dbReference type="Proteomes" id="UP000432464"/>
    </source>
</evidence>
<feature type="binding site" description="axial binding residue" evidence="7">
    <location>
        <position position="434"/>
    </location>
    <ligand>
        <name>heme</name>
        <dbReference type="ChEBI" id="CHEBI:30413"/>
    </ligand>
    <ligandPart>
        <name>Fe</name>
        <dbReference type="ChEBI" id="CHEBI:18248"/>
    </ligandPart>
</feature>
<evidence type="ECO:0000313" key="10">
    <source>
        <dbReference type="EMBL" id="MTE16740.1"/>
    </source>
</evidence>
<comment type="caution">
    <text evidence="10">The sequence shown here is derived from an EMBL/GenBank/DDBJ whole genome shotgun (WGS) entry which is preliminary data.</text>
</comment>
<dbReference type="GO" id="GO:0020037">
    <property type="term" value="F:heme binding"/>
    <property type="evidence" value="ECO:0007669"/>
    <property type="project" value="InterPro"/>
</dbReference>
<reference evidence="10 11" key="1">
    <citation type="submission" date="2019-11" db="EMBL/GenBank/DDBJ databases">
        <title>Nocardia sp. nov. CT2-14 isolated from soil.</title>
        <authorList>
            <person name="Kanchanasin P."/>
            <person name="Tanasupawat S."/>
            <person name="Yuki M."/>
            <person name="Kudo T."/>
        </authorList>
    </citation>
    <scope>NUCLEOTIDE SEQUENCE [LARGE SCALE GENOMIC DNA]</scope>
    <source>
        <strain evidence="10 11">CT2-14</strain>
    </source>
</reference>
<evidence type="ECO:0000256" key="4">
    <source>
        <dbReference type="ARBA" id="ARBA00023002"/>
    </source>
</evidence>
<proteinExistence type="inferred from homology"/>
<dbReference type="PANTHER" id="PTHR24291:SF50">
    <property type="entry name" value="BIFUNCTIONAL ALBAFLAVENONE MONOOXYGENASE_TERPENE SYNTHASE"/>
    <property type="match status" value="1"/>
</dbReference>
<dbReference type="InterPro" id="IPR017972">
    <property type="entry name" value="Cyt_P450_CS"/>
</dbReference>
<dbReference type="GO" id="GO:0016705">
    <property type="term" value="F:oxidoreductase activity, acting on paired donors, with incorporation or reduction of molecular oxygen"/>
    <property type="evidence" value="ECO:0007669"/>
    <property type="project" value="InterPro"/>
</dbReference>
<evidence type="ECO:0000256" key="5">
    <source>
        <dbReference type="ARBA" id="ARBA00023004"/>
    </source>
</evidence>
<name>A0A6I3L705_9NOCA</name>
<dbReference type="Gene3D" id="1.10.630.10">
    <property type="entry name" value="Cytochrome P450"/>
    <property type="match status" value="1"/>
</dbReference>
<evidence type="ECO:0000256" key="3">
    <source>
        <dbReference type="ARBA" id="ARBA00022723"/>
    </source>
</evidence>
<dbReference type="GO" id="GO:0004497">
    <property type="term" value="F:monooxygenase activity"/>
    <property type="evidence" value="ECO:0007669"/>
    <property type="project" value="UniProtKB-KW"/>
</dbReference>
<dbReference type="PRINTS" id="PR00385">
    <property type="entry name" value="P450"/>
</dbReference>
<protein>
    <submittedName>
        <fullName evidence="10">Cytochrome P450</fullName>
    </submittedName>
</protein>
<keyword evidence="5 7" id="KW-0408">Iron</keyword>
<comment type="similarity">
    <text evidence="1 8">Belongs to the cytochrome P450 family.</text>
</comment>
<accession>A0A6I3L705</accession>
<evidence type="ECO:0000256" key="6">
    <source>
        <dbReference type="ARBA" id="ARBA00023033"/>
    </source>
</evidence>
<dbReference type="Proteomes" id="UP000432464">
    <property type="component" value="Unassembled WGS sequence"/>
</dbReference>
<sequence>MSAEPTTKSLVCPVDHGGGTAQPTERRAVPATRFSTRTMTSEVLRRGFGREDGMVARLEGHDFARWRIGQRRWVSIQHPDDIDHVLHKHRENYPKSPDYEPLRGVLGLSLFTDDDPSWSRHRKMLNPKFQKRHVDALLPLMVGTVLEFRETLDNLPDGSEVEMVGLMTDLTLEVAGHSLFSQSFRGYFGDDTAELITEGLRKGTWLSRIFFLVDPPRWMSSAVWKVMHSRKIPTPPPFNRFQKVARVIDGAADKVLRERLAHPSDSPDLLNLLLEVADDDGPLTPDRTRAEAISFMLTGYETTANAMCWLWYLLALNPDARQRMLDEIDSVLQGRVVTLEDVPKLQWTTACLEESMRIFPPVWMITREAVEDDVIGGHPVKAGETVAIVIEHVHRDPRFWPDPGRFDPSRFLPGADRDRPRSSYLPFGGGKRICIGRNFALLEAVMLTATLSQNHVFDLVPGHQVEAETTFTLRPRQGIQMIARRRDQ</sequence>
<organism evidence="10 11">
    <name type="scientific">Nocardia aurantiaca</name>
    <dbReference type="NCBI Taxonomy" id="2675850"/>
    <lineage>
        <taxon>Bacteria</taxon>
        <taxon>Bacillati</taxon>
        <taxon>Actinomycetota</taxon>
        <taxon>Actinomycetes</taxon>
        <taxon>Mycobacteriales</taxon>
        <taxon>Nocardiaceae</taxon>
        <taxon>Nocardia</taxon>
    </lineage>
</organism>
<evidence type="ECO:0000256" key="8">
    <source>
        <dbReference type="RuleBase" id="RU000461"/>
    </source>
</evidence>
<dbReference type="AlphaFoldDB" id="A0A6I3L705"/>
<dbReference type="Pfam" id="PF00067">
    <property type="entry name" value="p450"/>
    <property type="match status" value="1"/>
</dbReference>
<dbReference type="GO" id="GO:0005506">
    <property type="term" value="F:iron ion binding"/>
    <property type="evidence" value="ECO:0007669"/>
    <property type="project" value="InterPro"/>
</dbReference>
<keyword evidence="6 8" id="KW-0503">Monooxygenase</keyword>
<keyword evidence="2 7" id="KW-0349">Heme</keyword>
<dbReference type="InterPro" id="IPR002401">
    <property type="entry name" value="Cyt_P450_E_grp-I"/>
</dbReference>
<dbReference type="SUPFAM" id="SSF48264">
    <property type="entry name" value="Cytochrome P450"/>
    <property type="match status" value="1"/>
</dbReference>
<keyword evidence="11" id="KW-1185">Reference proteome</keyword>
<feature type="region of interest" description="Disordered" evidence="9">
    <location>
        <begin position="1"/>
        <end position="24"/>
    </location>
</feature>
<dbReference type="PANTHER" id="PTHR24291">
    <property type="entry name" value="CYTOCHROME P450 FAMILY 4"/>
    <property type="match status" value="1"/>
</dbReference>
<evidence type="ECO:0000256" key="1">
    <source>
        <dbReference type="ARBA" id="ARBA00010617"/>
    </source>
</evidence>
<dbReference type="PROSITE" id="PS00086">
    <property type="entry name" value="CYTOCHROME_P450"/>
    <property type="match status" value="1"/>
</dbReference>
<evidence type="ECO:0000256" key="7">
    <source>
        <dbReference type="PIRSR" id="PIRSR602401-1"/>
    </source>
</evidence>
<evidence type="ECO:0000256" key="2">
    <source>
        <dbReference type="ARBA" id="ARBA00022617"/>
    </source>
</evidence>
<keyword evidence="3 7" id="KW-0479">Metal-binding</keyword>
<dbReference type="InterPro" id="IPR050196">
    <property type="entry name" value="Cytochrome_P450_Monoox"/>
</dbReference>
<dbReference type="InterPro" id="IPR001128">
    <property type="entry name" value="Cyt_P450"/>
</dbReference>